<dbReference type="OrthoDB" id="10562043at2759"/>
<sequence>MGTVVEWNQEEICADNAVENINPECSHHSGDKFPLGKTTVVCSCTDGSRNVNRCSFLITIEDNSVSPIICPPNRALVTSAHETTTAVVKWSDISCTNNTDDNIQISCSPRSGSFFHLGKTTVTCTCSDITESKRPQCSFIITVTGKNIFPYESTPRNNCYFMLRVYWYVS</sequence>
<evidence type="ECO:0000256" key="1">
    <source>
        <dbReference type="ARBA" id="ARBA00022737"/>
    </source>
</evidence>
<feature type="domain" description="HYR" evidence="2">
    <location>
        <begin position="65"/>
        <end position="145"/>
    </location>
</feature>
<organism evidence="3 4">
    <name type="scientific">Holothuria leucospilota</name>
    <name type="common">Black long sea cucumber</name>
    <name type="synonym">Mertensiothuria leucospilota</name>
    <dbReference type="NCBI Taxonomy" id="206669"/>
    <lineage>
        <taxon>Eukaryota</taxon>
        <taxon>Metazoa</taxon>
        <taxon>Echinodermata</taxon>
        <taxon>Eleutherozoa</taxon>
        <taxon>Echinozoa</taxon>
        <taxon>Holothuroidea</taxon>
        <taxon>Aspidochirotacea</taxon>
        <taxon>Aspidochirotida</taxon>
        <taxon>Holothuriidae</taxon>
        <taxon>Holothuria</taxon>
    </lineage>
</organism>
<dbReference type="PANTHER" id="PTHR24273:SF32">
    <property type="entry name" value="HYALIN"/>
    <property type="match status" value="1"/>
</dbReference>
<evidence type="ECO:0000313" key="3">
    <source>
        <dbReference type="EMBL" id="KAJ8036422.1"/>
    </source>
</evidence>
<reference evidence="3" key="1">
    <citation type="submission" date="2021-10" db="EMBL/GenBank/DDBJ databases">
        <title>Tropical sea cucumber genome reveals ecological adaptation and Cuvierian tubules defense mechanism.</title>
        <authorList>
            <person name="Chen T."/>
        </authorList>
    </citation>
    <scope>NUCLEOTIDE SEQUENCE</scope>
    <source>
        <strain evidence="3">Nanhai2018</strain>
        <tissue evidence="3">Muscle</tissue>
    </source>
</reference>
<dbReference type="AlphaFoldDB" id="A0A9Q1C0Q3"/>
<dbReference type="Pfam" id="PF02494">
    <property type="entry name" value="HYR"/>
    <property type="match status" value="2"/>
</dbReference>
<name>A0A9Q1C0Q3_HOLLE</name>
<dbReference type="EMBL" id="JAIZAY010000009">
    <property type="protein sequence ID" value="KAJ8036422.1"/>
    <property type="molecule type" value="Genomic_DNA"/>
</dbReference>
<dbReference type="InterPro" id="IPR003410">
    <property type="entry name" value="HYR_dom"/>
</dbReference>
<gene>
    <name evidence="3" type="ORF">HOLleu_20386</name>
</gene>
<keyword evidence="1" id="KW-0677">Repeat</keyword>
<evidence type="ECO:0000313" key="4">
    <source>
        <dbReference type="Proteomes" id="UP001152320"/>
    </source>
</evidence>
<protein>
    <submittedName>
        <fullName evidence="3">Hyalin</fullName>
    </submittedName>
</protein>
<dbReference type="PROSITE" id="PS50825">
    <property type="entry name" value="HYR"/>
    <property type="match status" value="2"/>
</dbReference>
<dbReference type="Proteomes" id="UP001152320">
    <property type="component" value="Chromosome 9"/>
</dbReference>
<keyword evidence="4" id="KW-1185">Reference proteome</keyword>
<comment type="caution">
    <text evidence="3">The sequence shown here is derived from an EMBL/GenBank/DDBJ whole genome shotgun (WGS) entry which is preliminary data.</text>
</comment>
<proteinExistence type="predicted"/>
<dbReference type="PANTHER" id="PTHR24273">
    <property type="entry name" value="FI04643P-RELATED"/>
    <property type="match status" value="1"/>
</dbReference>
<feature type="domain" description="HYR" evidence="2">
    <location>
        <begin position="1"/>
        <end position="62"/>
    </location>
</feature>
<accession>A0A9Q1C0Q3</accession>
<evidence type="ECO:0000259" key="2">
    <source>
        <dbReference type="PROSITE" id="PS50825"/>
    </source>
</evidence>